<evidence type="ECO:0000313" key="7">
    <source>
        <dbReference type="Proteomes" id="UP000237056"/>
    </source>
</evidence>
<dbReference type="PRINTS" id="PR00727">
    <property type="entry name" value="LEADERPTASE"/>
</dbReference>
<dbReference type="Gene3D" id="2.10.109.10">
    <property type="entry name" value="Umud Fragment, subunit A"/>
    <property type="match status" value="2"/>
</dbReference>
<feature type="transmembrane region" description="Helical" evidence="4">
    <location>
        <begin position="55"/>
        <end position="80"/>
    </location>
</feature>
<feature type="active site" evidence="3">
    <location>
        <position position="154"/>
    </location>
</feature>
<feature type="domain" description="Peptidase S26" evidence="5">
    <location>
        <begin position="451"/>
        <end position="528"/>
    </location>
</feature>
<dbReference type="RefSeq" id="WP_103726508.1">
    <property type="nucleotide sequence ID" value="NZ_PQNY01000011.1"/>
</dbReference>
<comment type="catalytic activity">
    <reaction evidence="4">
        <text>Cleavage of hydrophobic, N-terminal signal or leader sequences from secreted and periplasmic proteins.</text>
        <dbReference type="EC" id="3.4.21.89"/>
    </reaction>
</comment>
<keyword evidence="4" id="KW-0812">Transmembrane</keyword>
<dbReference type="OrthoDB" id="9802919at2"/>
<dbReference type="InterPro" id="IPR043739">
    <property type="entry name" value="DUF5684"/>
</dbReference>
<keyword evidence="4" id="KW-0645">Protease</keyword>
<dbReference type="SUPFAM" id="SSF51306">
    <property type="entry name" value="LexA/Signal peptidase"/>
    <property type="match status" value="2"/>
</dbReference>
<dbReference type="Pfam" id="PF18936">
    <property type="entry name" value="DUF5684"/>
    <property type="match status" value="1"/>
</dbReference>
<dbReference type="AlphaFoldDB" id="A0A2S4N6R7"/>
<organism evidence="6 7">
    <name type="scientific">Flavobacterium croceum DSM 17960</name>
    <dbReference type="NCBI Taxonomy" id="1121886"/>
    <lineage>
        <taxon>Bacteria</taxon>
        <taxon>Pseudomonadati</taxon>
        <taxon>Bacteroidota</taxon>
        <taxon>Flavobacteriia</taxon>
        <taxon>Flavobacteriales</taxon>
        <taxon>Flavobacteriaceae</taxon>
        <taxon>Flavobacterium</taxon>
    </lineage>
</organism>
<comment type="caution">
    <text evidence="4">Lacks conserved residue(s) required for the propagation of feature annotation.</text>
</comment>
<feature type="transmembrane region" description="Helical" evidence="4">
    <location>
        <begin position="6"/>
        <end position="25"/>
    </location>
</feature>
<dbReference type="NCBIfam" id="TIGR02227">
    <property type="entry name" value="sigpep_I_bact"/>
    <property type="match status" value="1"/>
</dbReference>
<accession>A0A2S4N6R7</accession>
<dbReference type="GO" id="GO:0009003">
    <property type="term" value="F:signal peptidase activity"/>
    <property type="evidence" value="ECO:0007669"/>
    <property type="project" value="UniProtKB-EC"/>
</dbReference>
<feature type="active site" evidence="3">
    <location>
        <position position="263"/>
    </location>
</feature>
<protein>
    <recommendedName>
        <fullName evidence="2 4">Signal peptidase I</fullName>
        <ecNumber evidence="4">3.4.21.89</ecNumber>
    </recommendedName>
</protein>
<evidence type="ECO:0000256" key="1">
    <source>
        <dbReference type="ARBA" id="ARBA00009370"/>
    </source>
</evidence>
<evidence type="ECO:0000313" key="6">
    <source>
        <dbReference type="EMBL" id="POS01408.1"/>
    </source>
</evidence>
<dbReference type="Proteomes" id="UP000237056">
    <property type="component" value="Unassembled WGS sequence"/>
</dbReference>
<dbReference type="EC" id="3.4.21.89" evidence="4"/>
<dbReference type="InterPro" id="IPR000223">
    <property type="entry name" value="Pept_S26A_signal_pept_1"/>
</dbReference>
<evidence type="ECO:0000256" key="4">
    <source>
        <dbReference type="RuleBase" id="RU362042"/>
    </source>
</evidence>
<name>A0A2S4N6R7_9FLAO</name>
<evidence type="ECO:0000259" key="5">
    <source>
        <dbReference type="Pfam" id="PF10502"/>
    </source>
</evidence>
<dbReference type="GO" id="GO:0004252">
    <property type="term" value="F:serine-type endopeptidase activity"/>
    <property type="evidence" value="ECO:0007669"/>
    <property type="project" value="InterPro"/>
</dbReference>
<gene>
    <name evidence="6" type="ORF">Q361_111119</name>
</gene>
<feature type="transmembrane region" description="Helical" evidence="4">
    <location>
        <begin position="559"/>
        <end position="577"/>
    </location>
</feature>
<keyword evidence="7" id="KW-1185">Reference proteome</keyword>
<dbReference type="PANTHER" id="PTHR43390:SF1">
    <property type="entry name" value="CHLOROPLAST PROCESSING PEPTIDASE"/>
    <property type="match status" value="1"/>
</dbReference>
<dbReference type="GO" id="GO:0006465">
    <property type="term" value="P:signal peptide processing"/>
    <property type="evidence" value="ECO:0007669"/>
    <property type="project" value="InterPro"/>
</dbReference>
<dbReference type="PANTHER" id="PTHR43390">
    <property type="entry name" value="SIGNAL PEPTIDASE I"/>
    <property type="match status" value="1"/>
</dbReference>
<reference evidence="6 7" key="1">
    <citation type="submission" date="2018-01" db="EMBL/GenBank/DDBJ databases">
        <title>Genomic Encyclopedia of Type Strains, Phase I: the one thousand microbial genomes (KMG-I) project.</title>
        <authorList>
            <person name="Goeker M."/>
        </authorList>
    </citation>
    <scope>NUCLEOTIDE SEQUENCE [LARGE SCALE GENOMIC DNA]</scope>
    <source>
        <strain evidence="6 7">DSM 17960</strain>
    </source>
</reference>
<dbReference type="Pfam" id="PF10502">
    <property type="entry name" value="Peptidase_S26"/>
    <property type="match status" value="2"/>
</dbReference>
<keyword evidence="4" id="KW-0472">Membrane</keyword>
<evidence type="ECO:0000256" key="2">
    <source>
        <dbReference type="ARBA" id="ARBA00019232"/>
    </source>
</evidence>
<dbReference type="InterPro" id="IPR036286">
    <property type="entry name" value="LexA/Signal_pep-like_sf"/>
</dbReference>
<dbReference type="GO" id="GO:0016020">
    <property type="term" value="C:membrane"/>
    <property type="evidence" value="ECO:0007669"/>
    <property type="project" value="UniProtKB-SubCell"/>
</dbReference>
<keyword evidence="4" id="KW-1133">Transmembrane helix</keyword>
<evidence type="ECO:0000256" key="3">
    <source>
        <dbReference type="PIRSR" id="PIRSR600223-1"/>
    </source>
</evidence>
<keyword evidence="4" id="KW-0378">Hydrolase</keyword>
<dbReference type="CDD" id="cd06530">
    <property type="entry name" value="S26_SPase_I"/>
    <property type="match status" value="2"/>
</dbReference>
<dbReference type="InterPro" id="IPR019533">
    <property type="entry name" value="Peptidase_S26"/>
</dbReference>
<comment type="subcellular location">
    <subcellularLocation>
        <location evidence="4">Membrane</location>
        <topology evidence="4">Single-pass type II membrane protein</topology>
    </subcellularLocation>
</comment>
<sequence length="586" mass="68184">MNTTEWIILILLIQFIHGLGTFKLYEKAGRKSWEAFIPIYNAIIWMKIIHKPTWWTFLLFLPVINLIMFPATWVSSLAAFKKPGMKDEAKETLLTIFTLGFYLYTFNFNPQTEYIAEPKKNTKETAFSSILFAIVVATFVHTYFIQPFTIPSSSLEKSLLIGDFLFVSKVNYGPRVPMTTVAAPMVHDTLPFIKTKSYLYSDNDTTSWKNKLQLPYMRIPGFEKIKNNDIVVFNWPRDTLYHMYLEADRRYDKPIDKKTNYVKRCVAIPGDKMQIIDGFVYINDKKLELPERAKPQYNYTIYSKKGISGSLLSDVGSTEFFRTYKIQFYNETEVNAVRPFLVADLQESNTKGFYLAYTTSNGIPDEIIKKYNLSVEEVIENKMMATLTFDAVDKLKQNKSVDSVIRVIKKGREHGIFPDQSHDGADETKYAWSGDNYGPITIPQAGKTVSLTIDNLPLYKILIREYEHNKLEVKGNDIYINGKKATSYTFQQNYYWMMGDNRHNSLDARYFGFTPENHIVGKPVFIWMSWDSNGKGILNKIRWERLFTTVSGEGQPKSYFKYFLVFLALYFVGEYFWKKNKKNKSE</sequence>
<feature type="domain" description="Peptidase S26" evidence="5">
    <location>
        <begin position="127"/>
        <end position="299"/>
    </location>
</feature>
<dbReference type="EMBL" id="PQNY01000011">
    <property type="protein sequence ID" value="POS01408.1"/>
    <property type="molecule type" value="Genomic_DNA"/>
</dbReference>
<proteinExistence type="inferred from homology"/>
<feature type="transmembrane region" description="Helical" evidence="4">
    <location>
        <begin position="126"/>
        <end position="145"/>
    </location>
</feature>
<comment type="similarity">
    <text evidence="1 4">Belongs to the peptidase S26 family.</text>
</comment>
<comment type="caution">
    <text evidence="6">The sequence shown here is derived from an EMBL/GenBank/DDBJ whole genome shotgun (WGS) entry which is preliminary data.</text>
</comment>